<dbReference type="Pfam" id="PF14226">
    <property type="entry name" value="DIOX_N"/>
    <property type="match status" value="1"/>
</dbReference>
<dbReference type="AlphaFoldDB" id="A0AAP0QVX4"/>
<evidence type="ECO:0000256" key="4">
    <source>
        <dbReference type="RuleBase" id="RU003682"/>
    </source>
</evidence>
<dbReference type="Gene3D" id="2.60.120.330">
    <property type="entry name" value="B-lactam Antibiotic, Isopenicillin N Synthase, Chain"/>
    <property type="match status" value="1"/>
</dbReference>
<feature type="compositionally biased region" description="Polar residues" evidence="5">
    <location>
        <begin position="7"/>
        <end position="23"/>
    </location>
</feature>
<dbReference type="Proteomes" id="UP001428341">
    <property type="component" value="Unassembled WGS sequence"/>
</dbReference>
<dbReference type="Pfam" id="PF03171">
    <property type="entry name" value="2OG-FeII_Oxy"/>
    <property type="match status" value="1"/>
</dbReference>
<name>A0AAP0QVX4_9ROSI</name>
<evidence type="ECO:0000256" key="2">
    <source>
        <dbReference type="ARBA" id="ARBA00022723"/>
    </source>
</evidence>
<evidence type="ECO:0000313" key="7">
    <source>
        <dbReference type="EMBL" id="KAK9210193.1"/>
    </source>
</evidence>
<dbReference type="InterPro" id="IPR044861">
    <property type="entry name" value="IPNS-like_FE2OG_OXY"/>
</dbReference>
<comment type="similarity">
    <text evidence="1 4">Belongs to the iron/ascorbate-dependent oxidoreductase family.</text>
</comment>
<protein>
    <recommendedName>
        <fullName evidence="6">Fe2OG dioxygenase domain-containing protein</fullName>
    </recommendedName>
</protein>
<sequence length="368" mass="41853">MDMAKATSVSKTIEQMVTHSEQPSSGFIVKETKFGSIESSPPLGPFPVIDMSLFSSQEHVGTELEKLKSSLSSAGCFQVVGHGMSDSFLDRVREVAVEFFQLPAEEKQKHARAVNEIEGYGSDLVVSDAQVFDWCHRLFLRVFPVHRRRLNLWPQHPPEFREFLNLDVTVISEINLINFYSEILNEYAMKLKTVTEVLSKAIAKSLNLEENSFLKQFGDQALMQVRFNFYPPCSRPDLVHGVKPHTDRSGITILLQDREVEGLQIRVDGKWYRVPVIPHALVVNLGDQMQIMTNGIYKSPMHRVVTNTEKLRISIAAFTEPEPENEIGPVDQLIDEQRPKLYRNVRNYGAINYECYQKGLVALDTVRA</sequence>
<dbReference type="InterPro" id="IPR050295">
    <property type="entry name" value="Plant_2OG-oxidoreductases"/>
</dbReference>
<dbReference type="EMBL" id="JBCGBO010000004">
    <property type="protein sequence ID" value="KAK9210193.1"/>
    <property type="molecule type" value="Genomic_DNA"/>
</dbReference>
<proteinExistence type="inferred from homology"/>
<keyword evidence="8" id="KW-1185">Reference proteome</keyword>
<dbReference type="InterPro" id="IPR027443">
    <property type="entry name" value="IPNS-like_sf"/>
</dbReference>
<gene>
    <name evidence="7" type="ORF">WN944_002562</name>
</gene>
<keyword evidence="2 4" id="KW-0479">Metal-binding</keyword>
<keyword evidence="4" id="KW-0560">Oxidoreductase</keyword>
<dbReference type="GO" id="GO:0016491">
    <property type="term" value="F:oxidoreductase activity"/>
    <property type="evidence" value="ECO:0007669"/>
    <property type="project" value="UniProtKB-KW"/>
</dbReference>
<dbReference type="InterPro" id="IPR026992">
    <property type="entry name" value="DIOX_N"/>
</dbReference>
<dbReference type="InterPro" id="IPR005123">
    <property type="entry name" value="Oxoglu/Fe-dep_dioxygenase_dom"/>
</dbReference>
<evidence type="ECO:0000256" key="1">
    <source>
        <dbReference type="ARBA" id="ARBA00008056"/>
    </source>
</evidence>
<accession>A0AAP0QVX4</accession>
<feature type="domain" description="Fe2OG dioxygenase" evidence="6">
    <location>
        <begin position="221"/>
        <end position="321"/>
    </location>
</feature>
<evidence type="ECO:0000256" key="3">
    <source>
        <dbReference type="ARBA" id="ARBA00023004"/>
    </source>
</evidence>
<dbReference type="GO" id="GO:0046872">
    <property type="term" value="F:metal ion binding"/>
    <property type="evidence" value="ECO:0007669"/>
    <property type="project" value="UniProtKB-KW"/>
</dbReference>
<evidence type="ECO:0000313" key="8">
    <source>
        <dbReference type="Proteomes" id="UP001428341"/>
    </source>
</evidence>
<keyword evidence="3 4" id="KW-0408">Iron</keyword>
<dbReference type="SUPFAM" id="SSF51197">
    <property type="entry name" value="Clavaminate synthase-like"/>
    <property type="match status" value="1"/>
</dbReference>
<dbReference type="FunFam" id="2.60.120.330:FF:000079">
    <property type="entry name" value="Protein SRG1"/>
    <property type="match status" value="1"/>
</dbReference>
<evidence type="ECO:0000256" key="5">
    <source>
        <dbReference type="SAM" id="MobiDB-lite"/>
    </source>
</evidence>
<dbReference type="PROSITE" id="PS51471">
    <property type="entry name" value="FE2OG_OXY"/>
    <property type="match status" value="1"/>
</dbReference>
<reference evidence="7 8" key="1">
    <citation type="submission" date="2024-05" db="EMBL/GenBank/DDBJ databases">
        <title>Haplotype-resolved chromosome-level genome assembly of Huyou (Citrus changshanensis).</title>
        <authorList>
            <person name="Miao C."/>
            <person name="Chen W."/>
            <person name="Wu Y."/>
            <person name="Wang L."/>
            <person name="Zhao S."/>
            <person name="Grierson D."/>
            <person name="Xu C."/>
            <person name="Chen K."/>
        </authorList>
    </citation>
    <scope>NUCLEOTIDE SEQUENCE [LARGE SCALE GENOMIC DNA]</scope>
    <source>
        <strain evidence="7">01-14</strain>
        <tissue evidence="7">Leaf</tissue>
    </source>
</reference>
<evidence type="ECO:0000259" key="6">
    <source>
        <dbReference type="PROSITE" id="PS51471"/>
    </source>
</evidence>
<organism evidence="7 8">
    <name type="scientific">Citrus x changshan-huyou</name>
    <dbReference type="NCBI Taxonomy" id="2935761"/>
    <lineage>
        <taxon>Eukaryota</taxon>
        <taxon>Viridiplantae</taxon>
        <taxon>Streptophyta</taxon>
        <taxon>Embryophyta</taxon>
        <taxon>Tracheophyta</taxon>
        <taxon>Spermatophyta</taxon>
        <taxon>Magnoliopsida</taxon>
        <taxon>eudicotyledons</taxon>
        <taxon>Gunneridae</taxon>
        <taxon>Pentapetalae</taxon>
        <taxon>rosids</taxon>
        <taxon>malvids</taxon>
        <taxon>Sapindales</taxon>
        <taxon>Rutaceae</taxon>
        <taxon>Aurantioideae</taxon>
        <taxon>Citrus</taxon>
    </lineage>
</organism>
<feature type="region of interest" description="Disordered" evidence="5">
    <location>
        <begin position="1"/>
        <end position="23"/>
    </location>
</feature>
<comment type="caution">
    <text evidence="7">The sequence shown here is derived from an EMBL/GenBank/DDBJ whole genome shotgun (WGS) entry which is preliminary data.</text>
</comment>
<dbReference type="PANTHER" id="PTHR47991">
    <property type="entry name" value="OXOGLUTARATE/IRON-DEPENDENT DIOXYGENASE"/>
    <property type="match status" value="1"/>
</dbReference>